<feature type="non-terminal residue" evidence="1">
    <location>
        <position position="1"/>
    </location>
</feature>
<dbReference type="OrthoDB" id="2686308at2759"/>
<comment type="caution">
    <text evidence="1">The sequence shown here is derived from an EMBL/GenBank/DDBJ whole genome shotgun (WGS) entry which is preliminary data.</text>
</comment>
<keyword evidence="2" id="KW-1185">Reference proteome</keyword>
<reference evidence="1" key="1">
    <citation type="submission" date="2018-05" db="EMBL/GenBank/DDBJ databases">
        <title>Draft genome of Mucuna pruriens seed.</title>
        <authorList>
            <person name="Nnadi N.E."/>
            <person name="Vos R."/>
            <person name="Hasami M.H."/>
            <person name="Devisetty U.K."/>
            <person name="Aguiy J.C."/>
        </authorList>
    </citation>
    <scope>NUCLEOTIDE SEQUENCE [LARGE SCALE GENOMIC DNA]</scope>
    <source>
        <strain evidence="1">JCA_2017</strain>
    </source>
</reference>
<feature type="non-terminal residue" evidence="1">
    <location>
        <position position="110"/>
    </location>
</feature>
<accession>A0A371GQD0</accession>
<proteinExistence type="predicted"/>
<dbReference type="EMBL" id="QJKJ01004787">
    <property type="protein sequence ID" value="RDX92768.1"/>
    <property type="molecule type" value="Genomic_DNA"/>
</dbReference>
<sequence>MVAAADSVIVSCGFSAFLETRKILLMGLHFVRDRIFQGLGPFSKVERFLVNSNLLIFFVSLDDVMGQAFASLVSIVAAVDSAIGVKVFLRSEKIEHISENLLVLRMVRVG</sequence>
<evidence type="ECO:0000313" key="2">
    <source>
        <dbReference type="Proteomes" id="UP000257109"/>
    </source>
</evidence>
<protein>
    <submittedName>
        <fullName evidence="1">NADH-ubiquinone oxidoreductase chain 4L</fullName>
    </submittedName>
</protein>
<dbReference type="Proteomes" id="UP000257109">
    <property type="component" value="Unassembled WGS sequence"/>
</dbReference>
<organism evidence="1 2">
    <name type="scientific">Mucuna pruriens</name>
    <name type="common">Velvet bean</name>
    <name type="synonym">Dolichos pruriens</name>
    <dbReference type="NCBI Taxonomy" id="157652"/>
    <lineage>
        <taxon>Eukaryota</taxon>
        <taxon>Viridiplantae</taxon>
        <taxon>Streptophyta</taxon>
        <taxon>Embryophyta</taxon>
        <taxon>Tracheophyta</taxon>
        <taxon>Spermatophyta</taxon>
        <taxon>Magnoliopsida</taxon>
        <taxon>eudicotyledons</taxon>
        <taxon>Gunneridae</taxon>
        <taxon>Pentapetalae</taxon>
        <taxon>rosids</taxon>
        <taxon>fabids</taxon>
        <taxon>Fabales</taxon>
        <taxon>Fabaceae</taxon>
        <taxon>Papilionoideae</taxon>
        <taxon>50 kb inversion clade</taxon>
        <taxon>NPAAA clade</taxon>
        <taxon>indigoferoid/millettioid clade</taxon>
        <taxon>Phaseoleae</taxon>
        <taxon>Mucuna</taxon>
    </lineage>
</organism>
<dbReference type="AlphaFoldDB" id="A0A371GQD0"/>
<gene>
    <name evidence="1" type="primary">ND4L</name>
    <name evidence="1" type="ORF">CR513_25055</name>
</gene>
<dbReference type="STRING" id="157652.A0A371GQD0"/>
<name>A0A371GQD0_MUCPR</name>
<evidence type="ECO:0000313" key="1">
    <source>
        <dbReference type="EMBL" id="RDX92768.1"/>
    </source>
</evidence>